<evidence type="ECO:0000256" key="5">
    <source>
        <dbReference type="ARBA" id="ARBA00023136"/>
    </source>
</evidence>
<feature type="compositionally biased region" description="Basic and acidic residues" evidence="6">
    <location>
        <begin position="1"/>
        <end position="12"/>
    </location>
</feature>
<evidence type="ECO:0000313" key="9">
    <source>
        <dbReference type="Proteomes" id="UP001391051"/>
    </source>
</evidence>
<keyword evidence="9" id="KW-1185">Reference proteome</keyword>
<feature type="compositionally biased region" description="Gly residues" evidence="6">
    <location>
        <begin position="519"/>
        <end position="529"/>
    </location>
</feature>
<proteinExistence type="inferred from homology"/>
<feature type="region of interest" description="Disordered" evidence="6">
    <location>
        <begin position="412"/>
        <end position="538"/>
    </location>
</feature>
<feature type="region of interest" description="Disordered" evidence="6">
    <location>
        <begin position="1"/>
        <end position="71"/>
    </location>
</feature>
<comment type="similarity">
    <text evidence="2">Belongs to the CCC1 family.</text>
</comment>
<evidence type="ECO:0000256" key="3">
    <source>
        <dbReference type="ARBA" id="ARBA00022692"/>
    </source>
</evidence>
<dbReference type="PANTHER" id="PTHR31851">
    <property type="entry name" value="FE(2+)/MN(2+) TRANSPORTER PCL1"/>
    <property type="match status" value="1"/>
</dbReference>
<feature type="transmembrane region" description="Helical" evidence="7">
    <location>
        <begin position="248"/>
        <end position="265"/>
    </location>
</feature>
<evidence type="ECO:0000313" key="8">
    <source>
        <dbReference type="EMBL" id="KAK7952789.1"/>
    </source>
</evidence>
<reference evidence="8 9" key="1">
    <citation type="submission" date="2023-01" db="EMBL/GenBank/DDBJ databases">
        <title>Analysis of 21 Apiospora genomes using comparative genomics revels a genus with tremendous synthesis potential of carbohydrate active enzymes and secondary metabolites.</title>
        <authorList>
            <person name="Sorensen T."/>
        </authorList>
    </citation>
    <scope>NUCLEOTIDE SEQUENCE [LARGE SCALE GENOMIC DNA]</scope>
    <source>
        <strain evidence="8 9">CBS 24483</strain>
    </source>
</reference>
<evidence type="ECO:0000256" key="4">
    <source>
        <dbReference type="ARBA" id="ARBA00022989"/>
    </source>
</evidence>
<feature type="transmembrane region" description="Helical" evidence="7">
    <location>
        <begin position="220"/>
        <end position="242"/>
    </location>
</feature>
<feature type="transmembrane region" description="Helical" evidence="7">
    <location>
        <begin position="314"/>
        <end position="338"/>
    </location>
</feature>
<dbReference type="InterPro" id="IPR008217">
    <property type="entry name" value="Ccc1_fam"/>
</dbReference>
<dbReference type="EMBL" id="JAQQWE010000005">
    <property type="protein sequence ID" value="KAK7952789.1"/>
    <property type="molecule type" value="Genomic_DNA"/>
</dbReference>
<evidence type="ECO:0000256" key="2">
    <source>
        <dbReference type="ARBA" id="ARBA00007049"/>
    </source>
</evidence>
<comment type="caution">
    <text evidence="8">The sequence shown here is derived from an EMBL/GenBank/DDBJ whole genome shotgun (WGS) entry which is preliminary data.</text>
</comment>
<evidence type="ECO:0000256" key="1">
    <source>
        <dbReference type="ARBA" id="ARBA00004127"/>
    </source>
</evidence>
<name>A0ABR1QFM7_9PEZI</name>
<comment type="subcellular location">
    <subcellularLocation>
        <location evidence="1">Endomembrane system</location>
        <topology evidence="1">Multi-pass membrane protein</topology>
    </subcellularLocation>
</comment>
<feature type="compositionally biased region" description="Pro residues" evidence="6">
    <location>
        <begin position="56"/>
        <end position="68"/>
    </location>
</feature>
<dbReference type="Proteomes" id="UP001391051">
    <property type="component" value="Unassembled WGS sequence"/>
</dbReference>
<feature type="region of interest" description="Disordered" evidence="6">
    <location>
        <begin position="280"/>
        <end position="299"/>
    </location>
</feature>
<keyword evidence="5 7" id="KW-0472">Membrane</keyword>
<organism evidence="8 9">
    <name type="scientific">Apiospora aurea</name>
    <dbReference type="NCBI Taxonomy" id="335848"/>
    <lineage>
        <taxon>Eukaryota</taxon>
        <taxon>Fungi</taxon>
        <taxon>Dikarya</taxon>
        <taxon>Ascomycota</taxon>
        <taxon>Pezizomycotina</taxon>
        <taxon>Sordariomycetes</taxon>
        <taxon>Xylariomycetidae</taxon>
        <taxon>Amphisphaeriales</taxon>
        <taxon>Apiosporaceae</taxon>
        <taxon>Apiospora</taxon>
    </lineage>
</organism>
<feature type="compositionally biased region" description="Pro residues" evidence="6">
    <location>
        <begin position="412"/>
        <end position="430"/>
    </location>
</feature>
<accession>A0ABR1QFM7</accession>
<feature type="region of interest" description="Disordered" evidence="6">
    <location>
        <begin position="344"/>
        <end position="381"/>
    </location>
</feature>
<evidence type="ECO:0000256" key="7">
    <source>
        <dbReference type="SAM" id="Phobius"/>
    </source>
</evidence>
<evidence type="ECO:0000256" key="6">
    <source>
        <dbReference type="SAM" id="MobiDB-lite"/>
    </source>
</evidence>
<dbReference type="GeneID" id="92077801"/>
<protein>
    <submittedName>
        <fullName evidence="8">Uncharacterized protein</fullName>
    </submittedName>
</protein>
<dbReference type="RefSeq" id="XP_066700851.1">
    <property type="nucleotide sequence ID" value="XM_066844739.1"/>
</dbReference>
<sequence>MDAGNDTRDPSGHETTPPSTPSASSFPSSSRTSETSSARSDITLTETGLNLDPDGGEPPHPPPSPFRPPTLSRFLADFTLGFADGLTVPFALTAGLSSLGEPQTVRYAGLAEICAGSISMGIGGYLAAKGEQAAAGTSGPDESAADEMGGDEKEAALGGVDVMEEYLAPLNLRGGLRAAVEAHLRRQPDLVDALKRAKARDDDDDDAGSGKCGSLSPVTVGLSVAIGYLLGGLLPLFPYFFVRQVGEGLRWSFGVCILALFLFGFTKHYLLQDDGAAQRASSTTHDRHHHHRHHYQQKTRAAAAARWRRVRASLWAGTQMVVLGGIAAGAAVLAAAAARPRDQEAAQASGTALHHHSASRTETRPQAVHRASPPAVAEAAPPPILPGKPPGLAAGGGIPGGGMPGGGIPPIIGVPPPGGGGPPPPPPPWAMPSSIMSLPPPPSSECKYDDADDGLDPLPPPPPDLGRRRAKTPTAAATATRPRAATAAPAADQDHEQDGDEGDNAADDAAEGVLAQAVVGGGGGGGGGEAPAEPSVGSGLEPRVTIVVWMLGGSVTVWVTKTGLASPSAAARAATSAALTLGRVGGVEIVENEGLVE</sequence>
<feature type="compositionally biased region" description="Basic residues" evidence="6">
    <location>
        <begin position="286"/>
        <end position="297"/>
    </location>
</feature>
<feature type="compositionally biased region" description="Low complexity" evidence="6">
    <location>
        <begin position="14"/>
        <end position="40"/>
    </location>
</feature>
<feature type="compositionally biased region" description="Low complexity" evidence="6">
    <location>
        <begin position="472"/>
        <end position="491"/>
    </location>
</feature>
<feature type="compositionally biased region" description="Acidic residues" evidence="6">
    <location>
        <begin position="495"/>
        <end position="510"/>
    </location>
</feature>
<gene>
    <name evidence="8" type="ORF">PG986_008517</name>
</gene>
<keyword evidence="3 7" id="KW-0812">Transmembrane</keyword>
<keyword evidence="4 7" id="KW-1133">Transmembrane helix</keyword>
<dbReference type="Pfam" id="PF01988">
    <property type="entry name" value="VIT1"/>
    <property type="match status" value="1"/>
</dbReference>